<dbReference type="InterPro" id="IPR035940">
    <property type="entry name" value="CAP_sf"/>
</dbReference>
<protein>
    <submittedName>
        <fullName evidence="4">SCP domain-containing protein</fullName>
    </submittedName>
</protein>
<organism evidence="3 4">
    <name type="scientific">Strongyloides venezuelensis</name>
    <name type="common">Threadworm</name>
    <dbReference type="NCBI Taxonomy" id="75913"/>
    <lineage>
        <taxon>Eukaryota</taxon>
        <taxon>Metazoa</taxon>
        <taxon>Ecdysozoa</taxon>
        <taxon>Nematoda</taxon>
        <taxon>Chromadorea</taxon>
        <taxon>Rhabditida</taxon>
        <taxon>Tylenchina</taxon>
        <taxon>Panagrolaimomorpha</taxon>
        <taxon>Strongyloidoidea</taxon>
        <taxon>Strongyloididae</taxon>
        <taxon>Strongyloides</taxon>
    </lineage>
</organism>
<evidence type="ECO:0000259" key="2">
    <source>
        <dbReference type="SMART" id="SM00198"/>
    </source>
</evidence>
<evidence type="ECO:0000313" key="3">
    <source>
        <dbReference type="Proteomes" id="UP000035680"/>
    </source>
</evidence>
<reference evidence="3" key="1">
    <citation type="submission" date="2014-07" db="EMBL/GenBank/DDBJ databases">
        <authorList>
            <person name="Martin A.A"/>
            <person name="De Silva N."/>
        </authorList>
    </citation>
    <scope>NUCLEOTIDE SEQUENCE</scope>
</reference>
<dbReference type="InterPro" id="IPR014044">
    <property type="entry name" value="CAP_dom"/>
</dbReference>
<dbReference type="Pfam" id="PF24100">
    <property type="entry name" value="DUF7381"/>
    <property type="match status" value="1"/>
</dbReference>
<proteinExistence type="predicted"/>
<dbReference type="SMART" id="SM00198">
    <property type="entry name" value="SCP"/>
    <property type="match status" value="1"/>
</dbReference>
<feature type="domain" description="SCP" evidence="2">
    <location>
        <begin position="188"/>
        <end position="316"/>
    </location>
</feature>
<dbReference type="AlphaFoldDB" id="A0A0K0G226"/>
<accession>A0A0K0G226</accession>
<dbReference type="WBParaSite" id="SVE_1877200.1">
    <property type="protein sequence ID" value="SVE_1877200.1"/>
    <property type="gene ID" value="SVE_1877200"/>
</dbReference>
<dbReference type="InterPro" id="IPR055805">
    <property type="entry name" value="DUF7381"/>
</dbReference>
<name>A0A0K0G226_STRVS</name>
<dbReference type="SUPFAM" id="SSF55797">
    <property type="entry name" value="PR-1-like"/>
    <property type="match status" value="1"/>
</dbReference>
<sequence>MHIYVFFLMVLRCMTFDLAVTYTMMKVGRREMYLYCERMYSTKKQMFEGILKNHPTIKMTKIVLLNLGTHLTHENFQKAAEYIYENPFPAYASRQLASVVIQEFCYHGRVQYYCLERTFQDYKRAKLYALLMEFKLRFTFKKMKSPRLPKEVNILRKVGWFSFSDIIWRKVWKNCYFYSCYAANGFKQFKLRILNEINNYRSLHNSKPVKFHRASTKLAELYLENILNTDAKHLNRRLLQNYESSPYYFAPLLVKKWYDENKYYKYGNKVAITGTEHFTSIVWRAVTHVGIAVREVNQILHMLVVFEPLPNGVKLFSSNVKRRKYTPFV</sequence>
<feature type="signal peptide" evidence="1">
    <location>
        <begin position="1"/>
        <end position="21"/>
    </location>
</feature>
<dbReference type="Gene3D" id="3.40.33.10">
    <property type="entry name" value="CAP"/>
    <property type="match status" value="1"/>
</dbReference>
<keyword evidence="1" id="KW-0732">Signal</keyword>
<dbReference type="Pfam" id="PF00188">
    <property type="entry name" value="CAP"/>
    <property type="match status" value="1"/>
</dbReference>
<evidence type="ECO:0000256" key="1">
    <source>
        <dbReference type="SAM" id="SignalP"/>
    </source>
</evidence>
<dbReference type="Proteomes" id="UP000035680">
    <property type="component" value="Unassembled WGS sequence"/>
</dbReference>
<reference evidence="4" key="2">
    <citation type="submission" date="2015-08" db="UniProtKB">
        <authorList>
            <consortium name="WormBaseParasite"/>
        </authorList>
    </citation>
    <scope>IDENTIFICATION</scope>
</reference>
<feature type="chain" id="PRO_5005330639" evidence="1">
    <location>
        <begin position="22"/>
        <end position="329"/>
    </location>
</feature>
<keyword evidence="3" id="KW-1185">Reference proteome</keyword>
<evidence type="ECO:0000313" key="4">
    <source>
        <dbReference type="WBParaSite" id="SVE_1877200.1"/>
    </source>
</evidence>